<dbReference type="SUPFAM" id="SSF49785">
    <property type="entry name" value="Galactose-binding domain-like"/>
    <property type="match status" value="1"/>
</dbReference>
<name>A0ABW1EBH6_9BACT</name>
<evidence type="ECO:0000313" key="5">
    <source>
        <dbReference type="Proteomes" id="UP001596091"/>
    </source>
</evidence>
<dbReference type="EMBL" id="JBHSPH010000001">
    <property type="protein sequence ID" value="MFC5861256.1"/>
    <property type="molecule type" value="Genomic_DNA"/>
</dbReference>
<dbReference type="InterPro" id="IPR008979">
    <property type="entry name" value="Galactose-bd-like_sf"/>
</dbReference>
<evidence type="ECO:0000313" key="4">
    <source>
        <dbReference type="EMBL" id="MFC5861256.1"/>
    </source>
</evidence>
<proteinExistence type="predicted"/>
<dbReference type="InterPro" id="IPR005674">
    <property type="entry name" value="CocE/Ser_esterase"/>
</dbReference>
<comment type="caution">
    <text evidence="4">The sequence shown here is derived from an EMBL/GenBank/DDBJ whole genome shotgun (WGS) entry which is preliminary data.</text>
</comment>
<dbReference type="InterPro" id="IPR000383">
    <property type="entry name" value="Xaa-Pro-like_dom"/>
</dbReference>
<evidence type="ECO:0000256" key="2">
    <source>
        <dbReference type="SAM" id="SignalP"/>
    </source>
</evidence>
<evidence type="ECO:0000259" key="3">
    <source>
        <dbReference type="SMART" id="SM00939"/>
    </source>
</evidence>
<protein>
    <submittedName>
        <fullName evidence="4">CocE/NonD family hydrolase</fullName>
    </submittedName>
</protein>
<feature type="domain" description="Xaa-Pro dipeptidyl-peptidase C-terminal" evidence="3">
    <location>
        <begin position="392"/>
        <end position="667"/>
    </location>
</feature>
<dbReference type="InterPro" id="IPR029058">
    <property type="entry name" value="AB_hydrolase_fold"/>
</dbReference>
<dbReference type="PANTHER" id="PTHR43056:SF10">
    <property type="entry name" value="COCE_NOND FAMILY, PUTATIVE (AFU_ORTHOLOGUE AFUA_7G00600)-RELATED"/>
    <property type="match status" value="1"/>
</dbReference>
<dbReference type="RefSeq" id="WP_263334080.1">
    <property type="nucleotide sequence ID" value="NZ_JAGSYH010000002.1"/>
</dbReference>
<dbReference type="Gene3D" id="3.40.50.1820">
    <property type="entry name" value="alpha/beta hydrolase"/>
    <property type="match status" value="1"/>
</dbReference>
<feature type="chain" id="PRO_5045692783" evidence="2">
    <location>
        <begin position="22"/>
        <end position="675"/>
    </location>
</feature>
<dbReference type="PANTHER" id="PTHR43056">
    <property type="entry name" value="PEPTIDASE S9 PROLYL OLIGOPEPTIDASE"/>
    <property type="match status" value="1"/>
</dbReference>
<organism evidence="4 5">
    <name type="scientific">Acidicapsa dinghuensis</name>
    <dbReference type="NCBI Taxonomy" id="2218256"/>
    <lineage>
        <taxon>Bacteria</taxon>
        <taxon>Pseudomonadati</taxon>
        <taxon>Acidobacteriota</taxon>
        <taxon>Terriglobia</taxon>
        <taxon>Terriglobales</taxon>
        <taxon>Acidobacteriaceae</taxon>
        <taxon>Acidicapsa</taxon>
    </lineage>
</organism>
<dbReference type="NCBIfam" id="TIGR00976">
    <property type="entry name" value="CocE_NonD"/>
    <property type="match status" value="1"/>
</dbReference>
<dbReference type="Pfam" id="PF02129">
    <property type="entry name" value="Peptidase_S15"/>
    <property type="match status" value="1"/>
</dbReference>
<dbReference type="SUPFAM" id="SSF53474">
    <property type="entry name" value="alpha/beta-Hydrolases"/>
    <property type="match status" value="1"/>
</dbReference>
<feature type="signal peptide" evidence="2">
    <location>
        <begin position="1"/>
        <end position="21"/>
    </location>
</feature>
<dbReference type="InterPro" id="IPR050585">
    <property type="entry name" value="Xaa-Pro_dipeptidyl-ppase/CocE"/>
</dbReference>
<dbReference type="InterPro" id="IPR013736">
    <property type="entry name" value="Xaa-Pro_dipept_C"/>
</dbReference>
<dbReference type="SMART" id="SM00939">
    <property type="entry name" value="PepX_C"/>
    <property type="match status" value="1"/>
</dbReference>
<keyword evidence="2" id="KW-0732">Signal</keyword>
<dbReference type="Gene3D" id="1.10.3020.10">
    <property type="entry name" value="alpha-amino acid ester hydrolase ( Helical cap domain)"/>
    <property type="match status" value="1"/>
</dbReference>
<dbReference type="Pfam" id="PF08530">
    <property type="entry name" value="PepX_C"/>
    <property type="match status" value="1"/>
</dbReference>
<keyword evidence="1 4" id="KW-0378">Hydrolase</keyword>
<keyword evidence="5" id="KW-1185">Reference proteome</keyword>
<gene>
    <name evidence="4" type="ORF">ACFPT7_03030</name>
</gene>
<reference evidence="5" key="1">
    <citation type="journal article" date="2019" name="Int. J. Syst. Evol. Microbiol.">
        <title>The Global Catalogue of Microorganisms (GCM) 10K type strain sequencing project: providing services to taxonomists for standard genome sequencing and annotation.</title>
        <authorList>
            <consortium name="The Broad Institute Genomics Platform"/>
            <consortium name="The Broad Institute Genome Sequencing Center for Infectious Disease"/>
            <person name="Wu L."/>
            <person name="Ma J."/>
        </authorList>
    </citation>
    <scope>NUCLEOTIDE SEQUENCE [LARGE SCALE GENOMIC DNA]</scope>
    <source>
        <strain evidence="5">JCM 4087</strain>
    </source>
</reference>
<dbReference type="Gene3D" id="2.60.120.260">
    <property type="entry name" value="Galactose-binding domain-like"/>
    <property type="match status" value="1"/>
</dbReference>
<dbReference type="GO" id="GO:0016787">
    <property type="term" value="F:hydrolase activity"/>
    <property type="evidence" value="ECO:0007669"/>
    <property type="project" value="UniProtKB-KW"/>
</dbReference>
<dbReference type="Proteomes" id="UP001596091">
    <property type="component" value="Unassembled WGS sequence"/>
</dbReference>
<evidence type="ECO:0000256" key="1">
    <source>
        <dbReference type="ARBA" id="ARBA00022801"/>
    </source>
</evidence>
<accession>A0ABW1EBH6</accession>
<sequence length="675" mass="75293">MRVRSLAVAVAVVSAFTSLYAQGPRAPMTPEEHAALIKHREEVEKQLEDIAIIDRKVMVPMRDGTRMQADIYRPKDTSKKVPIVFSRTPYNFNFWDVRNGTWRDMSTELEYVKRGYAIVEMNERGHFFSEGNYDILGAPLTDAEDQFNWMGKQDWGNGKIGLIGCSSTAEWQLAAASLNNQYLTTIIPQSFGAGVGKVGPYNEQGNWYRGGAVQMLFIDWIAGEQNQIRPMFPKDATQEQLIEGAKLFDLAPQMKQIDWAEAFKHLPEQDIIKAAGGPAGIYADKMPVDTGGAMIERTPGDPAWRKGGLWQSDTMPIHKPGFWFMTWYDVSIGPNLAAYNFVRNDQSNLFREDQYAVIAPTLHCGYKRATEKTVVGERDMGDARLDYDEMTFSWFDHFLKGEDNGFLEKQPKVMYYEMGVNQWKKSETWPPKGAAPVTLALTSNGHANTMNGDGKLLLVADKGQAPLLKFAAAETKAVKNAPDAPDTFTYDPMNPTPSYGGNVCCAANTIPGNGGALDQRKMETRDDILVYTSDPLDDGVEVSGPITVTYYVSSDVKDTDVTAKLIDVQPDGTAYNLDETIQRLRYREGDDKKVLMENGKVYKVTLTPMVTSNYFGRGHRIRLEVAGANFPRFDRNLNTGGNNYDETTGVVAHTSIHHSAQYPSSMTLTVVPETK</sequence>